<dbReference type="AlphaFoldDB" id="A0A8J5VV47"/>
<name>A0A8J5VV47_ZIZPA</name>
<evidence type="ECO:0000256" key="1">
    <source>
        <dbReference type="SAM" id="MobiDB-lite"/>
    </source>
</evidence>
<reference evidence="2" key="2">
    <citation type="submission" date="2021-02" db="EMBL/GenBank/DDBJ databases">
        <authorList>
            <person name="Kimball J.A."/>
            <person name="Haas M.W."/>
            <person name="Macchietto M."/>
            <person name="Kono T."/>
            <person name="Duquette J."/>
            <person name="Shao M."/>
        </authorList>
    </citation>
    <scope>NUCLEOTIDE SEQUENCE</scope>
    <source>
        <tissue evidence="2">Fresh leaf tissue</tissue>
    </source>
</reference>
<reference evidence="2" key="1">
    <citation type="journal article" date="2021" name="bioRxiv">
        <title>Whole Genome Assembly and Annotation of Northern Wild Rice, Zizania palustris L., Supports a Whole Genome Duplication in the Zizania Genus.</title>
        <authorList>
            <person name="Haas M."/>
            <person name="Kono T."/>
            <person name="Macchietto M."/>
            <person name="Millas R."/>
            <person name="McGilp L."/>
            <person name="Shao M."/>
            <person name="Duquette J."/>
            <person name="Hirsch C.N."/>
            <person name="Kimball J."/>
        </authorList>
    </citation>
    <scope>NUCLEOTIDE SEQUENCE</scope>
    <source>
        <tissue evidence="2">Fresh leaf tissue</tissue>
    </source>
</reference>
<dbReference type="EMBL" id="JAAALK010000286">
    <property type="protein sequence ID" value="KAG8061143.1"/>
    <property type="molecule type" value="Genomic_DNA"/>
</dbReference>
<sequence>MGAWPPGPEQGSARPLTGSLGRRRAGQRGAKLGSMRGGVGQRKVMLDGMHWSWASATRCSVGEKHMMSHGEWRDEGGMGQEQIKIVMMGKTRRGPDGLFEEKHH</sequence>
<keyword evidence="3" id="KW-1185">Reference proteome</keyword>
<protein>
    <submittedName>
        <fullName evidence="2">Uncharacterized protein</fullName>
    </submittedName>
</protein>
<gene>
    <name evidence="2" type="ORF">GUJ93_ZPchr0003g17329</name>
</gene>
<comment type="caution">
    <text evidence="2">The sequence shown here is derived from an EMBL/GenBank/DDBJ whole genome shotgun (WGS) entry which is preliminary data.</text>
</comment>
<accession>A0A8J5VV47</accession>
<organism evidence="2 3">
    <name type="scientific">Zizania palustris</name>
    <name type="common">Northern wild rice</name>
    <dbReference type="NCBI Taxonomy" id="103762"/>
    <lineage>
        <taxon>Eukaryota</taxon>
        <taxon>Viridiplantae</taxon>
        <taxon>Streptophyta</taxon>
        <taxon>Embryophyta</taxon>
        <taxon>Tracheophyta</taxon>
        <taxon>Spermatophyta</taxon>
        <taxon>Magnoliopsida</taxon>
        <taxon>Liliopsida</taxon>
        <taxon>Poales</taxon>
        <taxon>Poaceae</taxon>
        <taxon>BOP clade</taxon>
        <taxon>Oryzoideae</taxon>
        <taxon>Oryzeae</taxon>
        <taxon>Zizaniinae</taxon>
        <taxon>Zizania</taxon>
    </lineage>
</organism>
<feature type="region of interest" description="Disordered" evidence="1">
    <location>
        <begin position="1"/>
        <end position="38"/>
    </location>
</feature>
<evidence type="ECO:0000313" key="2">
    <source>
        <dbReference type="EMBL" id="KAG8061143.1"/>
    </source>
</evidence>
<dbReference type="Proteomes" id="UP000729402">
    <property type="component" value="Unassembled WGS sequence"/>
</dbReference>
<proteinExistence type="predicted"/>
<evidence type="ECO:0000313" key="3">
    <source>
        <dbReference type="Proteomes" id="UP000729402"/>
    </source>
</evidence>